<name>A0A1I1RWS1_9ACTN</name>
<dbReference type="InterPro" id="IPR000683">
    <property type="entry name" value="Gfo/Idh/MocA-like_OxRdtase_N"/>
</dbReference>
<dbReference type="EMBL" id="FOLM01000014">
    <property type="protein sequence ID" value="SFD38502.1"/>
    <property type="molecule type" value="Genomic_DNA"/>
</dbReference>
<organism evidence="5 6">
    <name type="scientific">Streptomyces aidingensis</name>
    <dbReference type="NCBI Taxonomy" id="910347"/>
    <lineage>
        <taxon>Bacteria</taxon>
        <taxon>Bacillati</taxon>
        <taxon>Actinomycetota</taxon>
        <taxon>Actinomycetes</taxon>
        <taxon>Kitasatosporales</taxon>
        <taxon>Streptomycetaceae</taxon>
        <taxon>Streptomyces</taxon>
    </lineage>
</organism>
<dbReference type="AlphaFoldDB" id="A0A1I1RWS1"/>
<evidence type="ECO:0000256" key="2">
    <source>
        <dbReference type="ARBA" id="ARBA00023002"/>
    </source>
</evidence>
<evidence type="ECO:0000313" key="6">
    <source>
        <dbReference type="Proteomes" id="UP000199207"/>
    </source>
</evidence>
<keyword evidence="2" id="KW-0560">Oxidoreductase</keyword>
<dbReference type="GO" id="GO:0000166">
    <property type="term" value="F:nucleotide binding"/>
    <property type="evidence" value="ECO:0007669"/>
    <property type="project" value="InterPro"/>
</dbReference>
<keyword evidence="6" id="KW-1185">Reference proteome</keyword>
<comment type="similarity">
    <text evidence="1">Belongs to the Gfo/Idh/MocA family.</text>
</comment>
<feature type="domain" description="GFO/IDH/MocA-like oxidoreductase" evidence="4">
    <location>
        <begin position="140"/>
        <end position="255"/>
    </location>
</feature>
<dbReference type="Pfam" id="PF01408">
    <property type="entry name" value="GFO_IDH_MocA"/>
    <property type="match status" value="1"/>
</dbReference>
<dbReference type="PANTHER" id="PTHR22604">
    <property type="entry name" value="OXIDOREDUCTASES"/>
    <property type="match status" value="1"/>
</dbReference>
<dbReference type="Gene3D" id="3.40.50.720">
    <property type="entry name" value="NAD(P)-binding Rossmann-like Domain"/>
    <property type="match status" value="1"/>
</dbReference>
<dbReference type="InterPro" id="IPR055170">
    <property type="entry name" value="GFO_IDH_MocA-like_dom"/>
</dbReference>
<dbReference type="SUPFAM" id="SSF51735">
    <property type="entry name" value="NAD(P)-binding Rossmann-fold domains"/>
    <property type="match status" value="1"/>
</dbReference>
<gene>
    <name evidence="5" type="ORF">SAMN05421773_11450</name>
</gene>
<reference evidence="5 6" key="1">
    <citation type="submission" date="2016-10" db="EMBL/GenBank/DDBJ databases">
        <authorList>
            <person name="de Groot N.N."/>
        </authorList>
    </citation>
    <scope>NUCLEOTIDE SEQUENCE [LARGE SCALE GENOMIC DNA]</scope>
    <source>
        <strain evidence="5 6">CGMCC 4.5739</strain>
    </source>
</reference>
<sequence>MPATESETAPAPIRWGILSTGGIAEKFTQDLATMPDAEVVAVGSRTLESATAFAERHAVPRAYGSWPELAADRELDVVYVATPQTGHAAATRLFLQAGVPVLCEKPFTLSEAEARPLVELARERKVFLMEAMWTYCNPVIRTMTELIADGAIGEVRAVHADFGLPGPFPPGHRLLDPARGGGALLDLGVYPVSLAHLVLGEPESVSAHGRLEGGVDVNTGMLLGYGSGAVAALTCSLYADTPLRAAVTGTAGRIEFPRGFFFPEEFVLHRPDREPEEFSGYRPGRTFVHQAAEVMRALRAGEKESPLVPLEGSLAVMRTLDRVRDAIGLRFPGEDAR</sequence>
<accession>A0A1I1RWS1</accession>
<evidence type="ECO:0000259" key="3">
    <source>
        <dbReference type="Pfam" id="PF01408"/>
    </source>
</evidence>
<dbReference type="Gene3D" id="3.30.360.10">
    <property type="entry name" value="Dihydrodipicolinate Reductase, domain 2"/>
    <property type="match status" value="1"/>
</dbReference>
<dbReference type="PANTHER" id="PTHR22604:SF105">
    <property type="entry name" value="TRANS-1,2-DIHYDROBENZENE-1,2-DIOL DEHYDROGENASE"/>
    <property type="match status" value="1"/>
</dbReference>
<evidence type="ECO:0000256" key="1">
    <source>
        <dbReference type="ARBA" id="ARBA00010928"/>
    </source>
</evidence>
<evidence type="ECO:0000259" key="4">
    <source>
        <dbReference type="Pfam" id="PF22725"/>
    </source>
</evidence>
<dbReference type="GO" id="GO:0016491">
    <property type="term" value="F:oxidoreductase activity"/>
    <property type="evidence" value="ECO:0007669"/>
    <property type="project" value="UniProtKB-KW"/>
</dbReference>
<dbReference type="RefSeq" id="WP_093840676.1">
    <property type="nucleotide sequence ID" value="NZ_FOLM01000014.1"/>
</dbReference>
<dbReference type="InterPro" id="IPR036291">
    <property type="entry name" value="NAD(P)-bd_dom_sf"/>
</dbReference>
<dbReference type="STRING" id="910347.SAMN05421773_11450"/>
<dbReference type="Pfam" id="PF22725">
    <property type="entry name" value="GFO_IDH_MocA_C3"/>
    <property type="match status" value="1"/>
</dbReference>
<dbReference type="Proteomes" id="UP000199207">
    <property type="component" value="Unassembled WGS sequence"/>
</dbReference>
<protein>
    <submittedName>
        <fullName evidence="5">Predicted dehydrogenase</fullName>
    </submittedName>
</protein>
<evidence type="ECO:0000313" key="5">
    <source>
        <dbReference type="EMBL" id="SFD38502.1"/>
    </source>
</evidence>
<proteinExistence type="inferred from homology"/>
<feature type="domain" description="Gfo/Idh/MocA-like oxidoreductase N-terminal" evidence="3">
    <location>
        <begin position="13"/>
        <end position="130"/>
    </location>
</feature>
<dbReference type="SUPFAM" id="SSF55347">
    <property type="entry name" value="Glyceraldehyde-3-phosphate dehydrogenase-like, C-terminal domain"/>
    <property type="match status" value="1"/>
</dbReference>
<dbReference type="InterPro" id="IPR050984">
    <property type="entry name" value="Gfo/Idh/MocA_domain"/>
</dbReference>
<dbReference type="OrthoDB" id="9815825at2"/>